<name>A0ABP0QAC8_9DINO</name>
<evidence type="ECO:0000313" key="4">
    <source>
        <dbReference type="Proteomes" id="UP001642464"/>
    </source>
</evidence>
<accession>A0ABP0QAC8</accession>
<feature type="domain" description="EF-hand" evidence="2">
    <location>
        <begin position="257"/>
        <end position="285"/>
    </location>
</feature>
<evidence type="ECO:0000313" key="3">
    <source>
        <dbReference type="EMBL" id="CAK9083936.1"/>
    </source>
</evidence>
<dbReference type="Pfam" id="PF13202">
    <property type="entry name" value="EF-hand_5"/>
    <property type="match status" value="1"/>
</dbReference>
<evidence type="ECO:0000256" key="1">
    <source>
        <dbReference type="ARBA" id="ARBA00022837"/>
    </source>
</evidence>
<comment type="caution">
    <text evidence="3">The sequence shown here is derived from an EMBL/GenBank/DDBJ whole genome shotgun (WGS) entry which is preliminary data.</text>
</comment>
<gene>
    <name evidence="3" type="ORF">SCF082_LOCUS39829</name>
</gene>
<dbReference type="SMART" id="SM00054">
    <property type="entry name" value="EFh"/>
    <property type="match status" value="3"/>
</dbReference>
<sequence>MWWNSGPHLRRRMLVEAGLVEGSRTRSTFFVGGNAVDEFKEVLLSKFGTLSRAWRLGLDADGSGKLDMREFCEALRRLGYVGNIRTLWHLLDGGNAGSISFDELDPKAAASLEKFRVMSLMHHESIQHMWKVVMDKDRSNVVGLPMFIEGCKSLGYEDEEEVTELFEYLLLRGGSRNLALEDIVFLQSWEQTKRKKAERRRLGVHWVNRDPFLTARHLDPSRSFDQSEYSHRVSVDWEEEAQKFRVYLIKTFGSLPKAFEAIDANKSGELSLAEFQAAVAQILKYCRHGEARQLFRTLTHPRTMLTWQELGITKVEWTAYRMQKALNARRLHVQSKLNAIAPLGASPRA</sequence>
<feature type="domain" description="EF-hand" evidence="2">
    <location>
        <begin position="58"/>
        <end position="81"/>
    </location>
</feature>
<keyword evidence="1" id="KW-0106">Calcium</keyword>
<dbReference type="SUPFAM" id="SSF47473">
    <property type="entry name" value="EF-hand"/>
    <property type="match status" value="1"/>
</dbReference>
<dbReference type="EMBL" id="CAXAMM010039128">
    <property type="protein sequence ID" value="CAK9083936.1"/>
    <property type="molecule type" value="Genomic_DNA"/>
</dbReference>
<dbReference type="InterPro" id="IPR002048">
    <property type="entry name" value="EF_hand_dom"/>
</dbReference>
<dbReference type="PROSITE" id="PS50222">
    <property type="entry name" value="EF_HAND_2"/>
    <property type="match status" value="2"/>
</dbReference>
<dbReference type="Proteomes" id="UP001642464">
    <property type="component" value="Unassembled WGS sequence"/>
</dbReference>
<reference evidence="3 4" key="1">
    <citation type="submission" date="2024-02" db="EMBL/GenBank/DDBJ databases">
        <authorList>
            <person name="Chen Y."/>
            <person name="Shah S."/>
            <person name="Dougan E. K."/>
            <person name="Thang M."/>
            <person name="Chan C."/>
        </authorList>
    </citation>
    <scope>NUCLEOTIDE SEQUENCE [LARGE SCALE GENOMIC DNA]</scope>
</reference>
<protein>
    <recommendedName>
        <fullName evidence="2">EF-hand domain-containing protein</fullName>
    </recommendedName>
</protein>
<proteinExistence type="predicted"/>
<keyword evidence="4" id="KW-1185">Reference proteome</keyword>
<evidence type="ECO:0000259" key="2">
    <source>
        <dbReference type="PROSITE" id="PS50222"/>
    </source>
</evidence>
<dbReference type="InterPro" id="IPR018247">
    <property type="entry name" value="EF_Hand_1_Ca_BS"/>
</dbReference>
<organism evidence="3 4">
    <name type="scientific">Durusdinium trenchii</name>
    <dbReference type="NCBI Taxonomy" id="1381693"/>
    <lineage>
        <taxon>Eukaryota</taxon>
        <taxon>Sar</taxon>
        <taxon>Alveolata</taxon>
        <taxon>Dinophyceae</taxon>
        <taxon>Suessiales</taxon>
        <taxon>Symbiodiniaceae</taxon>
        <taxon>Durusdinium</taxon>
    </lineage>
</organism>
<dbReference type="PROSITE" id="PS00018">
    <property type="entry name" value="EF_HAND_1"/>
    <property type="match status" value="2"/>
</dbReference>
<dbReference type="InterPro" id="IPR011992">
    <property type="entry name" value="EF-hand-dom_pair"/>
</dbReference>
<dbReference type="Gene3D" id="1.10.238.10">
    <property type="entry name" value="EF-hand"/>
    <property type="match status" value="2"/>
</dbReference>